<evidence type="ECO:0000256" key="2">
    <source>
        <dbReference type="SAM" id="Phobius"/>
    </source>
</evidence>
<reference evidence="3 4" key="1">
    <citation type="submission" date="2020-08" db="EMBL/GenBank/DDBJ databases">
        <title>Hymenobacter sp.</title>
        <authorList>
            <person name="Kim M.K."/>
        </authorList>
    </citation>
    <scope>NUCLEOTIDE SEQUENCE [LARGE SCALE GENOMIC DNA]</scope>
    <source>
        <strain evidence="3 4">BT507</strain>
    </source>
</reference>
<feature type="transmembrane region" description="Helical" evidence="2">
    <location>
        <begin position="32"/>
        <end position="50"/>
    </location>
</feature>
<organism evidence="3 4">
    <name type="scientific">Hymenobacter citatus</name>
    <dbReference type="NCBI Taxonomy" id="2763506"/>
    <lineage>
        <taxon>Bacteria</taxon>
        <taxon>Pseudomonadati</taxon>
        <taxon>Bacteroidota</taxon>
        <taxon>Cytophagia</taxon>
        <taxon>Cytophagales</taxon>
        <taxon>Hymenobacteraceae</taxon>
        <taxon>Hymenobacter</taxon>
    </lineage>
</organism>
<evidence type="ECO:0008006" key="5">
    <source>
        <dbReference type="Google" id="ProtNLM"/>
    </source>
</evidence>
<feature type="region of interest" description="Disordered" evidence="1">
    <location>
        <begin position="374"/>
        <end position="486"/>
    </location>
</feature>
<feature type="compositionally biased region" description="Polar residues" evidence="1">
    <location>
        <begin position="445"/>
        <end position="467"/>
    </location>
</feature>
<dbReference type="Proteomes" id="UP000622017">
    <property type="component" value="Unassembled WGS sequence"/>
</dbReference>
<proteinExistence type="predicted"/>
<protein>
    <recommendedName>
        <fullName evidence="5">WD40 repeat domain-containing protein</fullName>
    </recommendedName>
</protein>
<dbReference type="EMBL" id="JACSCY010000010">
    <property type="protein sequence ID" value="MBC6611903.1"/>
    <property type="molecule type" value="Genomic_DNA"/>
</dbReference>
<comment type="caution">
    <text evidence="3">The sequence shown here is derived from an EMBL/GenBank/DDBJ whole genome shotgun (WGS) entry which is preliminary data.</text>
</comment>
<feature type="compositionally biased region" description="Polar residues" evidence="1">
    <location>
        <begin position="425"/>
        <end position="438"/>
    </location>
</feature>
<keyword evidence="2" id="KW-0812">Transmembrane</keyword>
<feature type="region of interest" description="Disordered" evidence="1">
    <location>
        <begin position="150"/>
        <end position="170"/>
    </location>
</feature>
<name>A0ABR7MLD1_9BACT</name>
<accession>A0ABR7MLD1</accession>
<evidence type="ECO:0000313" key="3">
    <source>
        <dbReference type="EMBL" id="MBC6611903.1"/>
    </source>
</evidence>
<keyword evidence="2" id="KW-1133">Transmembrane helix</keyword>
<dbReference type="SUPFAM" id="SSF110296">
    <property type="entry name" value="Oligoxyloglucan reducing end-specific cellobiohydrolase"/>
    <property type="match status" value="1"/>
</dbReference>
<dbReference type="RefSeq" id="WP_187320179.1">
    <property type="nucleotide sequence ID" value="NZ_JACSCY010000010.1"/>
</dbReference>
<evidence type="ECO:0000313" key="4">
    <source>
        <dbReference type="Proteomes" id="UP000622017"/>
    </source>
</evidence>
<evidence type="ECO:0000256" key="1">
    <source>
        <dbReference type="SAM" id="MobiDB-lite"/>
    </source>
</evidence>
<keyword evidence="2" id="KW-0472">Membrane</keyword>
<sequence length="486" mass="52626">MAAAPVSEYAPTSKTVGELVIEHDRLRRRVPWLLGVGTLLLVLLLPALLYQELRRPQARRAPLVGYRFRQVGVRPGTLRWILAYRPADGQAELLFQPADTSHGWQHHALGVDSARARAIALDWGGKVLLVGDNGTVQVYDSLLRPVEALPRALPPPPTDPAQQPQLVSRQRPSVVVDKRGQVAVVITEAGQVYRTNNGGRDWVRRPLPVLPASFPASALSIAREPIETGVYVSSDSAFAQFRFVTRQGAYHIFIPTADTTNREFIDESAQNGFFYPWHTPLRASAVWCGLGATGSLLAVDRLGNWVGHDTSGTDIGARAFFRNITSAAQLDSTGAFLGVSPTQLFQQSVKLLAAAARPFAGSSTGKSVTPKLELLPKSAIKPPTSKSSEVGVTPRGAAKNPAAGKKTADTNSRPTKLPEALPTKRPNQTTADTVPGSQRQRRDTPASQQLPVKQAQQETNPVSQQPVSKKPRRSSRQDTGRSTTAM</sequence>
<gene>
    <name evidence="3" type="ORF">H8B15_13295</name>
</gene>
<keyword evidence="4" id="KW-1185">Reference proteome</keyword>